<evidence type="ECO:0000313" key="2">
    <source>
        <dbReference type="EMBL" id="MFB9527830.1"/>
    </source>
</evidence>
<sequence>MESTTSDEIVWRKSSFSNISGECVEVAWTDGGVLVRDSKQPEGHVLSFTRAEWAAFLARVRHGEFDTPEVDMLAEG</sequence>
<feature type="domain" description="DUF397" evidence="1">
    <location>
        <begin position="10"/>
        <end position="61"/>
    </location>
</feature>
<gene>
    <name evidence="2" type="ORF">ACFFRN_14525</name>
</gene>
<comment type="caution">
    <text evidence="2">The sequence shown here is derived from an EMBL/GenBank/DDBJ whole genome shotgun (WGS) entry which is preliminary data.</text>
</comment>
<proteinExistence type="predicted"/>
<dbReference type="RefSeq" id="WP_346126842.1">
    <property type="nucleotide sequence ID" value="NZ_BAAAXC010000015.1"/>
</dbReference>
<dbReference type="InterPro" id="IPR007278">
    <property type="entry name" value="DUF397"/>
</dbReference>
<keyword evidence="3" id="KW-1185">Reference proteome</keyword>
<accession>A0ABV5PX78</accession>
<dbReference type="Proteomes" id="UP001589646">
    <property type="component" value="Unassembled WGS sequence"/>
</dbReference>
<organism evidence="2 3">
    <name type="scientific">Nonomuraea roseola</name>
    <dbReference type="NCBI Taxonomy" id="46179"/>
    <lineage>
        <taxon>Bacteria</taxon>
        <taxon>Bacillati</taxon>
        <taxon>Actinomycetota</taxon>
        <taxon>Actinomycetes</taxon>
        <taxon>Streptosporangiales</taxon>
        <taxon>Streptosporangiaceae</taxon>
        <taxon>Nonomuraea</taxon>
    </lineage>
</organism>
<name>A0ABV5PX78_9ACTN</name>
<evidence type="ECO:0000313" key="3">
    <source>
        <dbReference type="Proteomes" id="UP001589646"/>
    </source>
</evidence>
<protein>
    <submittedName>
        <fullName evidence="2">DUF397 domain-containing protein</fullName>
    </submittedName>
</protein>
<reference evidence="2 3" key="1">
    <citation type="submission" date="2024-09" db="EMBL/GenBank/DDBJ databases">
        <authorList>
            <person name="Sun Q."/>
            <person name="Mori K."/>
        </authorList>
    </citation>
    <scope>NUCLEOTIDE SEQUENCE [LARGE SCALE GENOMIC DNA]</scope>
    <source>
        <strain evidence="2 3">JCM 3323</strain>
    </source>
</reference>
<dbReference type="Pfam" id="PF04149">
    <property type="entry name" value="DUF397"/>
    <property type="match status" value="1"/>
</dbReference>
<evidence type="ECO:0000259" key="1">
    <source>
        <dbReference type="Pfam" id="PF04149"/>
    </source>
</evidence>
<dbReference type="EMBL" id="JBHMCE010000004">
    <property type="protein sequence ID" value="MFB9527830.1"/>
    <property type="molecule type" value="Genomic_DNA"/>
</dbReference>